<dbReference type="InterPro" id="IPR036412">
    <property type="entry name" value="HAD-like_sf"/>
</dbReference>
<dbReference type="Pfam" id="PF00702">
    <property type="entry name" value="Hydrolase"/>
    <property type="match status" value="1"/>
</dbReference>
<name>A0ABY6A8M8_9GAMM</name>
<dbReference type="NCBIfam" id="TIGR01549">
    <property type="entry name" value="HAD-SF-IA-v1"/>
    <property type="match status" value="1"/>
</dbReference>
<keyword evidence="2 4" id="KW-0378">Hydrolase</keyword>
<dbReference type="SFLD" id="SFLDF00044">
    <property type="entry name" value="enolase-phosphatase"/>
    <property type="match status" value="1"/>
</dbReference>
<proteinExistence type="inferred from homology"/>
<reference evidence="6" key="1">
    <citation type="submission" date="2020-06" db="EMBL/GenBank/DDBJ databases">
        <title>Thalassolituus marinus alknpb1M-1, a hydrocarbon-degrading bacterium isolated from the deep-sea overlying water using an in-situ strategy from the South China Sea basin.</title>
        <authorList>
            <person name="Dong C."/>
            <person name="Chen Y."/>
            <person name="Shao Z."/>
        </authorList>
    </citation>
    <scope>NUCLEOTIDE SEQUENCE [LARGE SCALE GENOMIC DNA]</scope>
    <source>
        <strain evidence="6">alknpb1M-1</strain>
    </source>
</reference>
<dbReference type="RefSeq" id="WP_260998467.1">
    <property type="nucleotide sequence ID" value="NZ_CP054475.1"/>
</dbReference>
<evidence type="ECO:0000313" key="6">
    <source>
        <dbReference type="Proteomes" id="UP001065322"/>
    </source>
</evidence>
<dbReference type="PANTHER" id="PTHR20371">
    <property type="entry name" value="ENOLASE-PHOSPHATASE E1"/>
    <property type="match status" value="1"/>
</dbReference>
<evidence type="ECO:0000256" key="2">
    <source>
        <dbReference type="ARBA" id="ARBA00022801"/>
    </source>
</evidence>
<comment type="cofactor">
    <cofactor evidence="4">
        <name>Mg(2+)</name>
        <dbReference type="ChEBI" id="CHEBI:18420"/>
    </cofactor>
    <text evidence="4">Binds 1 Mg(2+) ion per subunit.</text>
</comment>
<comment type="catalytic activity">
    <reaction evidence="4">
        <text>5-methylsulfanyl-2,3-dioxopentyl phosphate + H2O = 1,2-dihydroxy-5-(methylsulfanyl)pent-1-en-3-one + phosphate</text>
        <dbReference type="Rhea" id="RHEA:21700"/>
        <dbReference type="ChEBI" id="CHEBI:15377"/>
        <dbReference type="ChEBI" id="CHEBI:43474"/>
        <dbReference type="ChEBI" id="CHEBI:49252"/>
        <dbReference type="ChEBI" id="CHEBI:58828"/>
        <dbReference type="EC" id="3.1.3.77"/>
    </reaction>
</comment>
<keyword evidence="1 4" id="KW-0028">Amino-acid biosynthesis</keyword>
<organism evidence="5 6">
    <name type="scientific">Thalassolituus hydrocarboniclasticus</name>
    <dbReference type="NCBI Taxonomy" id="2742796"/>
    <lineage>
        <taxon>Bacteria</taxon>
        <taxon>Pseudomonadati</taxon>
        <taxon>Pseudomonadota</taxon>
        <taxon>Gammaproteobacteria</taxon>
        <taxon>Oceanospirillales</taxon>
        <taxon>Oceanospirillaceae</taxon>
        <taxon>Thalassolituus</taxon>
    </lineage>
</organism>
<gene>
    <name evidence="4 5" type="primary">mtnC</name>
    <name evidence="5" type="ORF">HUF19_03205</name>
</gene>
<dbReference type="GO" id="GO:0043874">
    <property type="term" value="F:acireductone synthase activity"/>
    <property type="evidence" value="ECO:0007669"/>
    <property type="project" value="UniProtKB-EC"/>
</dbReference>
<comment type="pathway">
    <text evidence="4">Amino-acid biosynthesis; L-methionine biosynthesis via salvage pathway; L-methionine from S-methyl-5-thio-alpha-D-ribose 1-phosphate: step 3/6.</text>
</comment>
<dbReference type="InterPro" id="IPR006439">
    <property type="entry name" value="HAD-SF_hydro_IA"/>
</dbReference>
<dbReference type="Gene3D" id="1.10.720.60">
    <property type="match status" value="1"/>
</dbReference>
<dbReference type="SFLD" id="SFLDG01133">
    <property type="entry name" value="C1.5.4:_Enolase-phosphatase_Li"/>
    <property type="match status" value="1"/>
</dbReference>
<dbReference type="SFLD" id="SFLDG01129">
    <property type="entry name" value="C1.5:_HAD__Beta-PGM__Phosphata"/>
    <property type="match status" value="1"/>
</dbReference>
<comment type="subunit">
    <text evidence="4">Monomer.</text>
</comment>
<evidence type="ECO:0000256" key="4">
    <source>
        <dbReference type="HAMAP-Rule" id="MF_01681"/>
    </source>
</evidence>
<dbReference type="Proteomes" id="UP001065322">
    <property type="component" value="Chromosome"/>
</dbReference>
<dbReference type="NCBIfam" id="TIGR01691">
    <property type="entry name" value="enolase-ppase"/>
    <property type="match status" value="1"/>
</dbReference>
<comment type="pathway">
    <text evidence="4">Amino-acid biosynthesis; L-methionine biosynthesis via salvage pathway; L-methionine from S-methyl-5-thio-alpha-D-ribose 1-phosphate: step 4/6.</text>
</comment>
<evidence type="ECO:0000313" key="5">
    <source>
        <dbReference type="EMBL" id="UXD86513.1"/>
    </source>
</evidence>
<keyword evidence="4" id="KW-0460">Magnesium</keyword>
<keyword evidence="6" id="KW-1185">Reference proteome</keyword>
<keyword evidence="3 4" id="KW-0486">Methionine biosynthesis</keyword>
<evidence type="ECO:0000256" key="3">
    <source>
        <dbReference type="ARBA" id="ARBA00023167"/>
    </source>
</evidence>
<dbReference type="EMBL" id="CP054475">
    <property type="protein sequence ID" value="UXD86513.1"/>
    <property type="molecule type" value="Genomic_DNA"/>
</dbReference>
<accession>A0ABY6A8M8</accession>
<dbReference type="CDD" id="cd01629">
    <property type="entry name" value="HAD_EP"/>
    <property type="match status" value="1"/>
</dbReference>
<keyword evidence="4" id="KW-0479">Metal-binding</keyword>
<dbReference type="Gene3D" id="3.40.50.1000">
    <property type="entry name" value="HAD superfamily/HAD-like"/>
    <property type="match status" value="1"/>
</dbReference>
<comment type="function">
    <text evidence="4">Bifunctional enzyme that catalyzes the enolization of 2,3-diketo-5-methylthiopentyl-1-phosphate (DK-MTP-1-P) into the intermediate 2-hydroxy-3-keto-5-methylthiopentenyl-1-phosphate (HK-MTPenyl-1-P), which is then dephosphorylated to form the acireductone 1,2-dihydroxy-3-keto-5-methylthiopentene (DHK-MTPene).</text>
</comment>
<comment type="similarity">
    <text evidence="4">Belongs to the HAD-like hydrolase superfamily. MasA/MtnC family.</text>
</comment>
<dbReference type="SUPFAM" id="SSF56784">
    <property type="entry name" value="HAD-like"/>
    <property type="match status" value="1"/>
</dbReference>
<sequence>MTVKLILTDIEGTTSSISFVKDVLFPYAAQHLPDYVRSHLQDAQVQQQLAQTAQLAAAEGIDVDATDHEALIALLLQWIAADRKVTPLKALQGLIWEAGYKNRDYAAHMYADATEYLQRWHASGIPLYVYSSGSVQAQKLFFGYSQDGDLLPLFSGHFDTLVGAKREAASYRNILTELQKQHDIQAADVLFLSDIIEELDAAREAGLQTCWLVRDAALPQNPTHTAVSSFADIVL</sequence>
<dbReference type="InterPro" id="IPR023943">
    <property type="entry name" value="Enolase-ppase_E1"/>
</dbReference>
<dbReference type="EC" id="3.1.3.77" evidence="4"/>
<dbReference type="SFLD" id="SFLDS00003">
    <property type="entry name" value="Haloacid_Dehalogenase"/>
    <property type="match status" value="1"/>
</dbReference>
<evidence type="ECO:0000256" key="1">
    <source>
        <dbReference type="ARBA" id="ARBA00022605"/>
    </source>
</evidence>
<dbReference type="InterPro" id="IPR023214">
    <property type="entry name" value="HAD_sf"/>
</dbReference>
<dbReference type="PANTHER" id="PTHR20371:SF1">
    <property type="entry name" value="ENOLASE-PHOSPHATASE E1"/>
    <property type="match status" value="1"/>
</dbReference>
<protein>
    <recommendedName>
        <fullName evidence="4">Enolase-phosphatase E1</fullName>
        <ecNumber evidence="4">3.1.3.77</ecNumber>
    </recommendedName>
    <alternativeName>
        <fullName evidence="4">2,3-diketo-5-methylthio-1-phosphopentane phosphatase</fullName>
    </alternativeName>
</protein>
<dbReference type="HAMAP" id="MF_01681">
    <property type="entry name" value="Salvage_MtnC"/>
    <property type="match status" value="1"/>
</dbReference>